<proteinExistence type="predicted"/>
<evidence type="ECO:0000313" key="3">
    <source>
        <dbReference type="EMBL" id="GAG49714.1"/>
    </source>
</evidence>
<dbReference type="InterPro" id="IPR050721">
    <property type="entry name" value="Trk_Ktr_HKT_K-transport"/>
</dbReference>
<dbReference type="SUPFAM" id="SSF116726">
    <property type="entry name" value="TrkA C-terminal domain-like"/>
    <property type="match status" value="1"/>
</dbReference>
<dbReference type="InterPro" id="IPR036721">
    <property type="entry name" value="RCK_C_sf"/>
</dbReference>
<dbReference type="GO" id="GO:0006813">
    <property type="term" value="P:potassium ion transport"/>
    <property type="evidence" value="ECO:0007669"/>
    <property type="project" value="InterPro"/>
</dbReference>
<evidence type="ECO:0000256" key="1">
    <source>
        <dbReference type="SAM" id="MobiDB-lite"/>
    </source>
</evidence>
<evidence type="ECO:0000259" key="2">
    <source>
        <dbReference type="PROSITE" id="PS51202"/>
    </source>
</evidence>
<dbReference type="Gene3D" id="3.30.70.1450">
    <property type="entry name" value="Regulator of K+ conductance, C-terminal domain"/>
    <property type="match status" value="1"/>
</dbReference>
<organism evidence="3">
    <name type="scientific">marine sediment metagenome</name>
    <dbReference type="NCBI Taxonomy" id="412755"/>
    <lineage>
        <taxon>unclassified sequences</taxon>
        <taxon>metagenomes</taxon>
        <taxon>ecological metagenomes</taxon>
    </lineage>
</organism>
<feature type="region of interest" description="Disordered" evidence="1">
    <location>
        <begin position="107"/>
        <end position="128"/>
    </location>
</feature>
<dbReference type="AlphaFoldDB" id="X0Y1J4"/>
<dbReference type="InterPro" id="IPR006037">
    <property type="entry name" value="RCK_C"/>
</dbReference>
<dbReference type="Pfam" id="PF02080">
    <property type="entry name" value="TrkA_C"/>
    <property type="match status" value="1"/>
</dbReference>
<comment type="caution">
    <text evidence="3">The sequence shown here is derived from an EMBL/GenBank/DDBJ whole genome shotgun (WGS) entry which is preliminary data.</text>
</comment>
<dbReference type="PANTHER" id="PTHR43833">
    <property type="entry name" value="POTASSIUM CHANNEL PROTEIN 2-RELATED-RELATED"/>
    <property type="match status" value="1"/>
</dbReference>
<accession>X0Y1J4</accession>
<sequence length="128" mass="13634">RAGADRVISPYSIGGRRMALSALQPLMVDFIDTLATGRHGEQILAELEVTEESNLAGHTIEECFRTCRSATILGLQKPTGAIQVGPRGSTTLELGDRLMVLGDEAELEAISGPGPPPERAEQATPRRA</sequence>
<reference evidence="3" key="1">
    <citation type="journal article" date="2014" name="Front. Microbiol.">
        <title>High frequency of phylogenetically diverse reductive dehalogenase-homologous genes in deep subseafloor sedimentary metagenomes.</title>
        <authorList>
            <person name="Kawai M."/>
            <person name="Futagami T."/>
            <person name="Toyoda A."/>
            <person name="Takaki Y."/>
            <person name="Nishi S."/>
            <person name="Hori S."/>
            <person name="Arai W."/>
            <person name="Tsubouchi T."/>
            <person name="Morono Y."/>
            <person name="Uchiyama I."/>
            <person name="Ito T."/>
            <person name="Fujiyama A."/>
            <person name="Inagaki F."/>
            <person name="Takami H."/>
        </authorList>
    </citation>
    <scope>NUCLEOTIDE SEQUENCE</scope>
    <source>
        <strain evidence="3">Expedition CK06-06</strain>
    </source>
</reference>
<dbReference type="GO" id="GO:0008324">
    <property type="term" value="F:monoatomic cation transmembrane transporter activity"/>
    <property type="evidence" value="ECO:0007669"/>
    <property type="project" value="InterPro"/>
</dbReference>
<name>X0Y1J4_9ZZZZ</name>
<gene>
    <name evidence="3" type="ORF">S01H1_82425</name>
</gene>
<dbReference type="EMBL" id="BARS01055872">
    <property type="protein sequence ID" value="GAG49714.1"/>
    <property type="molecule type" value="Genomic_DNA"/>
</dbReference>
<protein>
    <recommendedName>
        <fullName evidence="2">RCK C-terminal domain-containing protein</fullName>
    </recommendedName>
</protein>
<feature type="non-terminal residue" evidence="3">
    <location>
        <position position="1"/>
    </location>
</feature>
<dbReference type="PROSITE" id="PS51202">
    <property type="entry name" value="RCK_C"/>
    <property type="match status" value="1"/>
</dbReference>
<feature type="domain" description="RCK C-terminal" evidence="2">
    <location>
        <begin position="32"/>
        <end position="116"/>
    </location>
</feature>
<dbReference type="PANTHER" id="PTHR43833:SF9">
    <property type="entry name" value="POTASSIUM CHANNEL PROTEIN YUGO-RELATED"/>
    <property type="match status" value="1"/>
</dbReference>